<comment type="subunit">
    <text evidence="3 13">Homodimer.</text>
</comment>
<feature type="domain" description="Radical SAM core" evidence="15">
    <location>
        <begin position="44"/>
        <end position="273"/>
    </location>
</feature>
<dbReference type="GO" id="GO:0051537">
    <property type="term" value="F:2 iron, 2 sulfur cluster binding"/>
    <property type="evidence" value="ECO:0007669"/>
    <property type="project" value="UniProtKB-KW"/>
</dbReference>
<dbReference type="PIRSF" id="PIRSF001619">
    <property type="entry name" value="Biotin_synth"/>
    <property type="match status" value="1"/>
</dbReference>
<sequence length="324" mass="35743">MLKKLRTKIENGKSIDFTEAMELMDFKGYECMELFLLANHVRSKLGNRVDLCSIINAKCGLCSEDCKFCAQSAHNDTEITPYPLMDEEEILNMAQMMEEEGAARFCIVTSGKEVNGEDFENILSSLRRIRKETGLSVCISSGVLTDERAFALKSAGATRIHHNLETSRNFFNKICTTHTYDEKIKTIYVAKNAGLEVCCGGIIGMGESVSDRLELAFTLRDMDVDSIPINILNPIKGTPIGIEKPIDPLEILKTIAVFRLILPGKNIRIAGGREKNLRDLQSLCLLAGANGLILGNYLTTAGRTPRDDIQMIIDLGLVPGGVHV</sequence>
<feature type="binding site" evidence="13 14">
    <location>
        <position position="69"/>
    </location>
    <ligand>
        <name>[4Fe-4S] cluster</name>
        <dbReference type="ChEBI" id="CHEBI:49883"/>
        <note>4Fe-4S-S-AdoMet</note>
    </ligand>
</feature>
<dbReference type="InterPro" id="IPR006638">
    <property type="entry name" value="Elp3/MiaA/NifB-like_rSAM"/>
</dbReference>
<organism evidence="16 17">
    <name type="scientific">Candidatus Methanoperedens nitratireducens</name>
    <dbReference type="NCBI Taxonomy" id="1392998"/>
    <lineage>
        <taxon>Archaea</taxon>
        <taxon>Methanobacteriati</taxon>
        <taxon>Methanobacteriota</taxon>
        <taxon>Stenosarchaea group</taxon>
        <taxon>Methanomicrobia</taxon>
        <taxon>Methanosarcinales</taxon>
        <taxon>ANME-2 cluster</taxon>
        <taxon>Candidatus Methanoperedentaceae</taxon>
        <taxon>Candidatus Methanoperedens</taxon>
    </lineage>
</organism>
<dbReference type="InterPro" id="IPR013785">
    <property type="entry name" value="Aldolase_TIM"/>
</dbReference>
<dbReference type="PATRIC" id="fig|1719120.3.peg.1718"/>
<evidence type="ECO:0000256" key="5">
    <source>
        <dbReference type="ARBA" id="ARBA00022485"/>
    </source>
</evidence>
<protein>
    <recommendedName>
        <fullName evidence="4 13">Biotin synthase</fullName>
        <ecNumber evidence="4 13">2.8.1.6</ecNumber>
    </recommendedName>
</protein>
<evidence type="ECO:0000313" key="16">
    <source>
        <dbReference type="EMBL" id="KPQ43864.1"/>
    </source>
</evidence>
<evidence type="ECO:0000256" key="8">
    <source>
        <dbReference type="ARBA" id="ARBA00022714"/>
    </source>
</evidence>
<gene>
    <name evidence="13" type="primary">bioB</name>
    <name evidence="16" type="ORF">MPEBLZ_01581</name>
</gene>
<dbReference type="Pfam" id="PF06968">
    <property type="entry name" value="BATS"/>
    <property type="match status" value="1"/>
</dbReference>
<comment type="cofactor">
    <cofactor evidence="13">
        <name>[2Fe-2S] cluster</name>
        <dbReference type="ChEBI" id="CHEBI:190135"/>
    </cofactor>
    <text evidence="13">Binds 1 [2Fe-2S] cluster. The cluster is coordinated with 3 cysteines and 1 arginine.</text>
</comment>
<keyword evidence="10 13" id="KW-0093">Biotin biosynthesis</keyword>
<keyword evidence="6 13" id="KW-0808">Transferase</keyword>
<dbReference type="PANTHER" id="PTHR22976:SF2">
    <property type="entry name" value="BIOTIN SYNTHASE, MITOCHONDRIAL"/>
    <property type="match status" value="1"/>
</dbReference>
<dbReference type="EC" id="2.8.1.6" evidence="4 13"/>
<proteinExistence type="inferred from homology"/>
<dbReference type="InterPro" id="IPR058240">
    <property type="entry name" value="rSAM_sf"/>
</dbReference>
<dbReference type="PANTHER" id="PTHR22976">
    <property type="entry name" value="BIOTIN SYNTHASE"/>
    <property type="match status" value="1"/>
</dbReference>
<feature type="binding site" evidence="13 14">
    <location>
        <position position="138"/>
    </location>
    <ligand>
        <name>[2Fe-2S] cluster</name>
        <dbReference type="ChEBI" id="CHEBI:190135"/>
    </ligand>
</feature>
<evidence type="ECO:0000256" key="1">
    <source>
        <dbReference type="ARBA" id="ARBA00004942"/>
    </source>
</evidence>
<dbReference type="SFLD" id="SFLDG01278">
    <property type="entry name" value="biotin_synthase_like"/>
    <property type="match status" value="1"/>
</dbReference>
<keyword evidence="11 13" id="KW-0408">Iron</keyword>
<dbReference type="InterPro" id="IPR024177">
    <property type="entry name" value="Biotin_synthase"/>
</dbReference>
<dbReference type="SFLD" id="SFLDS00029">
    <property type="entry name" value="Radical_SAM"/>
    <property type="match status" value="1"/>
</dbReference>
<evidence type="ECO:0000256" key="4">
    <source>
        <dbReference type="ARBA" id="ARBA00012236"/>
    </source>
</evidence>
<keyword evidence="9 13" id="KW-0479">Metal-binding</keyword>
<dbReference type="GO" id="GO:0004076">
    <property type="term" value="F:biotin synthase activity"/>
    <property type="evidence" value="ECO:0007669"/>
    <property type="project" value="UniProtKB-UniRule"/>
</dbReference>
<name>A0A0P7ZJ97_9EURY</name>
<evidence type="ECO:0000256" key="11">
    <source>
        <dbReference type="ARBA" id="ARBA00023004"/>
    </source>
</evidence>
<dbReference type="GO" id="GO:0051539">
    <property type="term" value="F:4 iron, 4 sulfur cluster binding"/>
    <property type="evidence" value="ECO:0007669"/>
    <property type="project" value="UniProtKB-KW"/>
</dbReference>
<comment type="catalytic activity">
    <reaction evidence="13">
        <text>(4R,5S)-dethiobiotin + (sulfur carrier)-SH + 2 reduced [2Fe-2S]-[ferredoxin] + 2 S-adenosyl-L-methionine = (sulfur carrier)-H + biotin + 2 5'-deoxyadenosine + 2 L-methionine + 2 oxidized [2Fe-2S]-[ferredoxin]</text>
        <dbReference type="Rhea" id="RHEA:22060"/>
        <dbReference type="Rhea" id="RHEA-COMP:10000"/>
        <dbReference type="Rhea" id="RHEA-COMP:10001"/>
        <dbReference type="Rhea" id="RHEA-COMP:14737"/>
        <dbReference type="Rhea" id="RHEA-COMP:14739"/>
        <dbReference type="ChEBI" id="CHEBI:17319"/>
        <dbReference type="ChEBI" id="CHEBI:29917"/>
        <dbReference type="ChEBI" id="CHEBI:33737"/>
        <dbReference type="ChEBI" id="CHEBI:33738"/>
        <dbReference type="ChEBI" id="CHEBI:57586"/>
        <dbReference type="ChEBI" id="CHEBI:57844"/>
        <dbReference type="ChEBI" id="CHEBI:59789"/>
        <dbReference type="ChEBI" id="CHEBI:64428"/>
        <dbReference type="ChEBI" id="CHEBI:149473"/>
        <dbReference type="EC" id="2.8.1.6"/>
    </reaction>
</comment>
<evidence type="ECO:0000256" key="9">
    <source>
        <dbReference type="ARBA" id="ARBA00022723"/>
    </source>
</evidence>
<feature type="binding site" evidence="13 14">
    <location>
        <position position="268"/>
    </location>
    <ligand>
        <name>[2Fe-2S] cluster</name>
        <dbReference type="ChEBI" id="CHEBI:190135"/>
    </ligand>
</feature>
<dbReference type="EMBL" id="LKCM01000123">
    <property type="protein sequence ID" value="KPQ43864.1"/>
    <property type="molecule type" value="Genomic_DNA"/>
</dbReference>
<keyword evidence="12 13" id="KW-0411">Iron-sulfur</keyword>
<dbReference type="FunFam" id="3.20.20.70:FF:000026">
    <property type="entry name" value="Biotin synthase"/>
    <property type="match status" value="1"/>
</dbReference>
<evidence type="ECO:0000256" key="14">
    <source>
        <dbReference type="PIRSR" id="PIRSR001619-1"/>
    </source>
</evidence>
<evidence type="ECO:0000256" key="3">
    <source>
        <dbReference type="ARBA" id="ARBA00011738"/>
    </source>
</evidence>
<dbReference type="GO" id="GO:0005506">
    <property type="term" value="F:iron ion binding"/>
    <property type="evidence" value="ECO:0007669"/>
    <property type="project" value="UniProtKB-UniRule"/>
</dbReference>
<reference evidence="16 17" key="1">
    <citation type="submission" date="2015-09" db="EMBL/GenBank/DDBJ databases">
        <title>A metagenomics-based metabolic model of nitrate-dependent anaerobic oxidation of methane by Methanoperedens-like archaea.</title>
        <authorList>
            <person name="Arshad A."/>
            <person name="Speth D.R."/>
            <person name="De Graaf R.M."/>
            <person name="Op Den Camp H.J."/>
            <person name="Jetten M.S."/>
            <person name="Welte C.U."/>
        </authorList>
    </citation>
    <scope>NUCLEOTIDE SEQUENCE [LARGE SCALE GENOMIC DNA]</scope>
</reference>
<comment type="similarity">
    <text evidence="2 13">Belongs to the radical SAM superfamily. Biotin synthase family.</text>
</comment>
<feature type="binding site" evidence="13 14">
    <location>
        <position position="106"/>
    </location>
    <ligand>
        <name>[2Fe-2S] cluster</name>
        <dbReference type="ChEBI" id="CHEBI:190135"/>
    </ligand>
</feature>
<keyword evidence="7 13" id="KW-0949">S-adenosyl-L-methionine</keyword>
<comment type="cofactor">
    <cofactor evidence="14">
        <name>[2Fe-2S] cluster</name>
        <dbReference type="ChEBI" id="CHEBI:190135"/>
    </cofactor>
    <text evidence="14">Binds 1 [2Fe-2S] cluster. The cluster is coordinated with 3 cysteines and 1 arginine.</text>
</comment>
<evidence type="ECO:0000256" key="10">
    <source>
        <dbReference type="ARBA" id="ARBA00022756"/>
    </source>
</evidence>
<dbReference type="Proteomes" id="UP000050360">
    <property type="component" value="Unassembled WGS sequence"/>
</dbReference>
<comment type="cofactor">
    <cofactor evidence="13 14">
        <name>[4Fe-4S] cluster</name>
        <dbReference type="ChEBI" id="CHEBI:49883"/>
    </cofactor>
    <text evidence="13 14">Binds 1 [4Fe-4S] cluster. The cluster is coordinated with 3 cysteines and an exchangeable S-adenosyl-L-methionine.</text>
</comment>
<accession>A0A0P7ZJ97</accession>
<feature type="binding site" evidence="13 14">
    <location>
        <position position="62"/>
    </location>
    <ligand>
        <name>[4Fe-4S] cluster</name>
        <dbReference type="ChEBI" id="CHEBI:49883"/>
        <note>4Fe-4S-S-AdoMet</note>
    </ligand>
</feature>
<dbReference type="InterPro" id="IPR010722">
    <property type="entry name" value="BATS_dom"/>
</dbReference>
<dbReference type="InterPro" id="IPR007197">
    <property type="entry name" value="rSAM"/>
</dbReference>
<evidence type="ECO:0000256" key="2">
    <source>
        <dbReference type="ARBA" id="ARBA00010765"/>
    </source>
</evidence>
<evidence type="ECO:0000313" key="17">
    <source>
        <dbReference type="Proteomes" id="UP000050360"/>
    </source>
</evidence>
<comment type="function">
    <text evidence="13">Catalyzes the conversion of dethiobiotin (DTB) to biotin by the insertion of a sulfur atom into dethiobiotin via a radical-based mechanism.</text>
</comment>
<dbReference type="Pfam" id="PF04055">
    <property type="entry name" value="Radical_SAM"/>
    <property type="match status" value="1"/>
</dbReference>
<evidence type="ECO:0000256" key="7">
    <source>
        <dbReference type="ARBA" id="ARBA00022691"/>
    </source>
</evidence>
<evidence type="ECO:0000256" key="12">
    <source>
        <dbReference type="ARBA" id="ARBA00023014"/>
    </source>
</evidence>
<dbReference type="SUPFAM" id="SSF102114">
    <property type="entry name" value="Radical SAM enzymes"/>
    <property type="match status" value="1"/>
</dbReference>
<dbReference type="CDD" id="cd01335">
    <property type="entry name" value="Radical_SAM"/>
    <property type="match status" value="1"/>
</dbReference>
<dbReference type="GO" id="GO:0009102">
    <property type="term" value="P:biotin biosynthetic process"/>
    <property type="evidence" value="ECO:0007669"/>
    <property type="project" value="UniProtKB-UniRule"/>
</dbReference>
<comment type="pathway">
    <text evidence="1 13">Cofactor biosynthesis; biotin biosynthesis; biotin from 7,8-diaminononanoate: step 2/2.</text>
</comment>
<evidence type="ECO:0000259" key="15">
    <source>
        <dbReference type="PROSITE" id="PS51918"/>
    </source>
</evidence>
<keyword evidence="5 13" id="KW-0004">4Fe-4S</keyword>
<evidence type="ECO:0000256" key="6">
    <source>
        <dbReference type="ARBA" id="ARBA00022679"/>
    </source>
</evidence>
<evidence type="ECO:0000256" key="13">
    <source>
        <dbReference type="HAMAP-Rule" id="MF_01694"/>
    </source>
</evidence>
<dbReference type="UniPathway" id="UPA00078">
    <property type="reaction ID" value="UER00162"/>
</dbReference>
<comment type="caution">
    <text evidence="16">The sequence shown here is derived from an EMBL/GenBank/DDBJ whole genome shotgun (WGS) entry which is preliminary data.</text>
</comment>
<dbReference type="HAMAP" id="MF_01694">
    <property type="entry name" value="BioB"/>
    <property type="match status" value="1"/>
</dbReference>
<feature type="binding site" evidence="13 14">
    <location>
        <position position="198"/>
    </location>
    <ligand>
        <name>[2Fe-2S] cluster</name>
        <dbReference type="ChEBI" id="CHEBI:190135"/>
    </ligand>
</feature>
<dbReference type="SMART" id="SM00729">
    <property type="entry name" value="Elp3"/>
    <property type="match status" value="1"/>
</dbReference>
<dbReference type="PROSITE" id="PS51918">
    <property type="entry name" value="RADICAL_SAM"/>
    <property type="match status" value="1"/>
</dbReference>
<dbReference type="SFLD" id="SFLDG01060">
    <property type="entry name" value="BATS_domain_containing"/>
    <property type="match status" value="1"/>
</dbReference>
<dbReference type="NCBIfam" id="TIGR00433">
    <property type="entry name" value="bioB"/>
    <property type="match status" value="1"/>
</dbReference>
<dbReference type="SMART" id="SM00876">
    <property type="entry name" value="BATS"/>
    <property type="match status" value="1"/>
</dbReference>
<dbReference type="AlphaFoldDB" id="A0A0P7ZJ97"/>
<dbReference type="InterPro" id="IPR002684">
    <property type="entry name" value="Biotin_synth/BioAB"/>
</dbReference>
<feature type="binding site" evidence="13 14">
    <location>
        <position position="66"/>
    </location>
    <ligand>
        <name>[4Fe-4S] cluster</name>
        <dbReference type="ChEBI" id="CHEBI:49883"/>
        <note>4Fe-4S-S-AdoMet</note>
    </ligand>
</feature>
<dbReference type="Gene3D" id="3.20.20.70">
    <property type="entry name" value="Aldolase class I"/>
    <property type="match status" value="1"/>
</dbReference>
<keyword evidence="8 13" id="KW-0001">2Fe-2S</keyword>